<reference evidence="2 3" key="1">
    <citation type="submission" date="2013-01" db="EMBL/GenBank/DDBJ databases">
        <authorList>
            <person name="Harkins D.M."/>
            <person name="Durkin A.S."/>
            <person name="Brinkac L.M."/>
            <person name="Haft D.H."/>
            <person name="Selengut J.D."/>
            <person name="Sanka R."/>
            <person name="DePew J."/>
            <person name="Purushe J."/>
            <person name="Picardeau M."/>
            <person name="Werts C."/>
            <person name="Goarant C."/>
            <person name="Vinetz J.M."/>
            <person name="Sutton G.G."/>
            <person name="Nierman W.C."/>
            <person name="Fouts D.E."/>
        </authorList>
    </citation>
    <scope>NUCLEOTIDE SEQUENCE [LARGE SCALE GENOMIC DNA]</scope>
    <source>
        <strain evidence="2 3">200701203</strain>
    </source>
</reference>
<evidence type="ECO:0000313" key="2">
    <source>
        <dbReference type="EMBL" id="EMG00060.1"/>
    </source>
</evidence>
<organism evidence="2 3">
    <name type="scientific">Leptospira borgpetersenii str. 200701203</name>
    <dbReference type="NCBI Taxonomy" id="1193007"/>
    <lineage>
        <taxon>Bacteria</taxon>
        <taxon>Pseudomonadati</taxon>
        <taxon>Spirochaetota</taxon>
        <taxon>Spirochaetia</taxon>
        <taxon>Leptospirales</taxon>
        <taxon>Leptospiraceae</taxon>
        <taxon>Leptospira</taxon>
    </lineage>
</organism>
<gene>
    <name evidence="2" type="ORF">LEP1GSC123_2067</name>
</gene>
<feature type="domain" description="M23ase beta-sheet core" evidence="1">
    <location>
        <begin position="1"/>
        <end position="45"/>
    </location>
</feature>
<comment type="caution">
    <text evidence="2">The sequence shown here is derived from an EMBL/GenBank/DDBJ whole genome shotgun (WGS) entry which is preliminary data.</text>
</comment>
<dbReference type="Pfam" id="PF01551">
    <property type="entry name" value="Peptidase_M23"/>
    <property type="match status" value="1"/>
</dbReference>
<evidence type="ECO:0000313" key="3">
    <source>
        <dbReference type="Proteomes" id="UP000011783"/>
    </source>
</evidence>
<dbReference type="CDD" id="cd12797">
    <property type="entry name" value="M23_peptidase"/>
    <property type="match status" value="1"/>
</dbReference>
<dbReference type="EMBL" id="AKWO02000052">
    <property type="protein sequence ID" value="EMG00060.1"/>
    <property type="molecule type" value="Genomic_DNA"/>
</dbReference>
<proteinExistence type="predicted"/>
<protein>
    <submittedName>
        <fullName evidence="2">Peptidase, M23 domain protein</fullName>
    </submittedName>
</protein>
<dbReference type="BioCyc" id="LBOR1193007:G11KN-3900-MONOMER"/>
<sequence length="54" mass="6149">MDRLKVKQGQQVSKTEVIGFVGKTEASPNYMLHYEIHVGTRAINPFAFLNQIQD</sequence>
<dbReference type="Gene3D" id="2.70.70.10">
    <property type="entry name" value="Glucose Permease (Domain IIA)"/>
    <property type="match status" value="1"/>
</dbReference>
<name>M3HR13_LEPBO</name>
<accession>M3HR13</accession>
<dbReference type="Proteomes" id="UP000011783">
    <property type="component" value="Unassembled WGS sequence"/>
</dbReference>
<evidence type="ECO:0000259" key="1">
    <source>
        <dbReference type="Pfam" id="PF01551"/>
    </source>
</evidence>
<dbReference type="AlphaFoldDB" id="M3HR13"/>
<dbReference type="InterPro" id="IPR016047">
    <property type="entry name" value="M23ase_b-sheet_dom"/>
</dbReference>
<dbReference type="InterPro" id="IPR011055">
    <property type="entry name" value="Dup_hybrid_motif"/>
</dbReference>
<dbReference type="SUPFAM" id="SSF51261">
    <property type="entry name" value="Duplicated hybrid motif"/>
    <property type="match status" value="1"/>
</dbReference>